<proteinExistence type="inferred from homology"/>
<organism evidence="8 9">
    <name type="scientific">Planoprotostelium fungivorum</name>
    <dbReference type="NCBI Taxonomy" id="1890364"/>
    <lineage>
        <taxon>Eukaryota</taxon>
        <taxon>Amoebozoa</taxon>
        <taxon>Evosea</taxon>
        <taxon>Variosea</taxon>
        <taxon>Cavosteliida</taxon>
        <taxon>Cavosteliaceae</taxon>
        <taxon>Planoprotostelium</taxon>
    </lineage>
</organism>
<name>A0A2P6NYU9_9EUKA</name>
<dbReference type="EMBL" id="MDYQ01000005">
    <property type="protein sequence ID" value="PRP89137.1"/>
    <property type="molecule type" value="Genomic_DNA"/>
</dbReference>
<dbReference type="STRING" id="1890364.A0A2P6NYU9"/>
<evidence type="ECO:0000259" key="7">
    <source>
        <dbReference type="SMART" id="SM00382"/>
    </source>
</evidence>
<reference evidence="8 9" key="1">
    <citation type="journal article" date="2018" name="Genome Biol. Evol.">
        <title>Multiple Roots of Fruiting Body Formation in Amoebozoa.</title>
        <authorList>
            <person name="Hillmann F."/>
            <person name="Forbes G."/>
            <person name="Novohradska S."/>
            <person name="Ferling I."/>
            <person name="Riege K."/>
            <person name="Groth M."/>
            <person name="Westermann M."/>
            <person name="Marz M."/>
            <person name="Spaller T."/>
            <person name="Winckler T."/>
            <person name="Schaap P."/>
            <person name="Glockner G."/>
        </authorList>
    </citation>
    <scope>NUCLEOTIDE SEQUENCE [LARGE SCALE GENOMIC DNA]</scope>
    <source>
        <strain evidence="8 9">Jena</strain>
    </source>
</reference>
<dbReference type="Pfam" id="PF14629">
    <property type="entry name" value="ORC4_C"/>
    <property type="match status" value="1"/>
</dbReference>
<accession>A0A2P6NYU9</accession>
<dbReference type="GO" id="GO:0003688">
    <property type="term" value="F:DNA replication origin binding"/>
    <property type="evidence" value="ECO:0007669"/>
    <property type="project" value="TreeGrafter"/>
</dbReference>
<dbReference type="InterPro" id="IPR027417">
    <property type="entry name" value="P-loop_NTPase"/>
</dbReference>
<comment type="subcellular location">
    <subcellularLocation>
        <location evidence="1">Nucleus</location>
    </subcellularLocation>
</comment>
<dbReference type="InterPro" id="IPR003593">
    <property type="entry name" value="AAA+_ATPase"/>
</dbReference>
<dbReference type="InParanoid" id="A0A2P6NYU9"/>
<keyword evidence="4" id="KW-0235">DNA replication</keyword>
<dbReference type="InterPro" id="IPR032705">
    <property type="entry name" value="ORC4_C"/>
</dbReference>
<dbReference type="Pfam" id="PF13191">
    <property type="entry name" value="AAA_16"/>
    <property type="match status" value="1"/>
</dbReference>
<evidence type="ECO:0000313" key="9">
    <source>
        <dbReference type="Proteomes" id="UP000241769"/>
    </source>
</evidence>
<evidence type="ECO:0000256" key="5">
    <source>
        <dbReference type="ARBA" id="ARBA00023125"/>
    </source>
</evidence>
<evidence type="ECO:0000256" key="3">
    <source>
        <dbReference type="ARBA" id="ARBA00019083"/>
    </source>
</evidence>
<dbReference type="AlphaFoldDB" id="A0A2P6NYU9"/>
<dbReference type="PANTHER" id="PTHR12087">
    <property type="entry name" value="ORIGIN RECOGNITION COMPLEX SUBUNIT 4"/>
    <property type="match status" value="1"/>
</dbReference>
<keyword evidence="9" id="KW-1185">Reference proteome</keyword>
<dbReference type="GO" id="GO:0006270">
    <property type="term" value="P:DNA replication initiation"/>
    <property type="evidence" value="ECO:0007669"/>
    <property type="project" value="TreeGrafter"/>
</dbReference>
<comment type="similarity">
    <text evidence="2">Belongs to the ORC4 family.</text>
</comment>
<gene>
    <name evidence="8" type="ORF">PROFUN_01857</name>
</gene>
<dbReference type="Proteomes" id="UP000241769">
    <property type="component" value="Unassembled WGS sequence"/>
</dbReference>
<evidence type="ECO:0000256" key="6">
    <source>
        <dbReference type="ARBA" id="ARBA00023242"/>
    </source>
</evidence>
<dbReference type="SMART" id="SM00382">
    <property type="entry name" value="AAA"/>
    <property type="match status" value="1"/>
</dbReference>
<evidence type="ECO:0000313" key="8">
    <source>
        <dbReference type="EMBL" id="PRP89137.1"/>
    </source>
</evidence>
<dbReference type="GO" id="GO:0005524">
    <property type="term" value="F:ATP binding"/>
    <property type="evidence" value="ECO:0007669"/>
    <property type="project" value="InterPro"/>
</dbReference>
<keyword evidence="5" id="KW-0238">DNA-binding</keyword>
<protein>
    <recommendedName>
        <fullName evidence="3">Origin recognition complex subunit 4</fullName>
    </recommendedName>
</protein>
<sequence length="415" mass="48146">MPYELFGLEQNRNTLNRILREVIHLGQNRSTLLTGPRSSGKTSLINSVIRELREEGDVELIDIWLNGRDHHEESDAQWETLRQLRKRGIIVDKNQVRELRFLSQLLSHVQDPSQKTSDDGSGSEDHVHAAGAKRVIVIVLEEFDLFVTIPKKQTMLYSIVNDLLHSGSRSHVVIIATTCRIDVMELLEKRVRSRFTPQEIYFYPLTPLDVASMLKLQLLHFWSLSPAGYKPESWEEQVNDLCSTPDFRQFVTLMMNTHHKNEFYANIIRLGMASWRGHLTLPLFEDAYDERVQDIPQQIISSLSTSQLGLLIAMKRLKSKSMETFSFEDVFHEWDKFCDSEEVLGGRRTHKSSSFRDFETLHSYGLSNYTSNVTLNRMREYIQCQLLVTDNQIEEGVKNSRCPTVLQLWATQWTE</sequence>
<dbReference type="GO" id="GO:0016887">
    <property type="term" value="F:ATP hydrolysis activity"/>
    <property type="evidence" value="ECO:0007669"/>
    <property type="project" value="InterPro"/>
</dbReference>
<comment type="caution">
    <text evidence="8">The sequence shown here is derived from an EMBL/GenBank/DDBJ whole genome shotgun (WGS) entry which is preliminary data.</text>
</comment>
<dbReference type="OrthoDB" id="20226at2759"/>
<evidence type="ECO:0000256" key="1">
    <source>
        <dbReference type="ARBA" id="ARBA00004123"/>
    </source>
</evidence>
<evidence type="ECO:0000256" key="2">
    <source>
        <dbReference type="ARBA" id="ARBA00005334"/>
    </source>
</evidence>
<keyword evidence="6" id="KW-0539">Nucleus</keyword>
<evidence type="ECO:0000256" key="4">
    <source>
        <dbReference type="ARBA" id="ARBA00022705"/>
    </source>
</evidence>
<dbReference type="InterPro" id="IPR016527">
    <property type="entry name" value="ORC4"/>
</dbReference>
<dbReference type="InterPro" id="IPR041664">
    <property type="entry name" value="AAA_16"/>
</dbReference>
<dbReference type="SUPFAM" id="SSF52540">
    <property type="entry name" value="P-loop containing nucleoside triphosphate hydrolases"/>
    <property type="match status" value="1"/>
</dbReference>
<feature type="domain" description="AAA+ ATPase" evidence="7">
    <location>
        <begin position="27"/>
        <end position="205"/>
    </location>
</feature>
<dbReference type="FunCoup" id="A0A2P6NYU9">
    <property type="interactions" value="423"/>
</dbReference>
<dbReference type="Gene3D" id="3.40.50.300">
    <property type="entry name" value="P-loop containing nucleotide triphosphate hydrolases"/>
    <property type="match status" value="1"/>
</dbReference>
<dbReference type="GO" id="GO:0005664">
    <property type="term" value="C:nuclear origin of replication recognition complex"/>
    <property type="evidence" value="ECO:0007669"/>
    <property type="project" value="TreeGrafter"/>
</dbReference>
<dbReference type="PANTHER" id="PTHR12087:SF0">
    <property type="entry name" value="ORIGIN RECOGNITION COMPLEX SUBUNIT 4"/>
    <property type="match status" value="1"/>
</dbReference>